<gene>
    <name evidence="2" type="ORF">B0T17DRAFT_496674</name>
</gene>
<feature type="compositionally biased region" description="Basic residues" evidence="1">
    <location>
        <begin position="21"/>
        <end position="30"/>
    </location>
</feature>
<feature type="region of interest" description="Disordered" evidence="1">
    <location>
        <begin position="1"/>
        <end position="31"/>
    </location>
</feature>
<dbReference type="GO" id="GO:0006360">
    <property type="term" value="P:transcription by RNA polymerase I"/>
    <property type="evidence" value="ECO:0007669"/>
    <property type="project" value="InterPro"/>
</dbReference>
<feature type="compositionally biased region" description="Polar residues" evidence="1">
    <location>
        <begin position="45"/>
        <end position="64"/>
    </location>
</feature>
<dbReference type="AlphaFoldDB" id="A0AA39WIH6"/>
<name>A0AA39WIH6_9PEZI</name>
<feature type="compositionally biased region" description="Pro residues" evidence="1">
    <location>
        <begin position="1"/>
        <end position="11"/>
    </location>
</feature>
<feature type="compositionally biased region" description="Basic residues" evidence="1">
    <location>
        <begin position="234"/>
        <end position="243"/>
    </location>
</feature>
<reference evidence="2" key="1">
    <citation type="submission" date="2023-06" db="EMBL/GenBank/DDBJ databases">
        <title>Genome-scale phylogeny and comparative genomics of the fungal order Sordariales.</title>
        <authorList>
            <consortium name="Lawrence Berkeley National Laboratory"/>
            <person name="Hensen N."/>
            <person name="Bonometti L."/>
            <person name="Westerberg I."/>
            <person name="Brannstrom I.O."/>
            <person name="Guillou S."/>
            <person name="Cros-Aarteil S."/>
            <person name="Calhoun S."/>
            <person name="Haridas S."/>
            <person name="Kuo A."/>
            <person name="Mondo S."/>
            <person name="Pangilinan J."/>
            <person name="Riley R."/>
            <person name="LaButti K."/>
            <person name="Andreopoulos B."/>
            <person name="Lipzen A."/>
            <person name="Chen C."/>
            <person name="Yanf M."/>
            <person name="Daum C."/>
            <person name="Ng V."/>
            <person name="Clum A."/>
            <person name="Steindorff A."/>
            <person name="Ohm R."/>
            <person name="Martin F."/>
            <person name="Silar P."/>
            <person name="Natvig D."/>
            <person name="Lalanne C."/>
            <person name="Gautier V."/>
            <person name="Ament-velasquez S.L."/>
            <person name="Kruys A."/>
            <person name="Hutchinson M.I."/>
            <person name="Powell A.J."/>
            <person name="Barry K."/>
            <person name="Miller A.N."/>
            <person name="Grigoriev I.V."/>
            <person name="Debuchy R."/>
            <person name="Gladieux P."/>
            <person name="Thoren M.H."/>
            <person name="Johannesson H."/>
        </authorList>
    </citation>
    <scope>NUCLEOTIDE SEQUENCE</scope>
    <source>
        <strain evidence="2">SMH3391-2</strain>
    </source>
</reference>
<evidence type="ECO:0000313" key="2">
    <source>
        <dbReference type="EMBL" id="KAK0616038.1"/>
    </source>
</evidence>
<comment type="caution">
    <text evidence="2">The sequence shown here is derived from an EMBL/GenBank/DDBJ whole genome shotgun (WGS) entry which is preliminary data.</text>
</comment>
<keyword evidence="3" id="KW-1185">Reference proteome</keyword>
<dbReference type="PANTHER" id="PTHR28054">
    <property type="entry name" value="RNA POLYMERASE I-SPECIFIC TRANSCRIPTION INITIATION FACTOR RRN10"/>
    <property type="match status" value="1"/>
</dbReference>
<accession>A0AA39WIH6</accession>
<proteinExistence type="predicted"/>
<evidence type="ECO:0000313" key="3">
    <source>
        <dbReference type="Proteomes" id="UP001174934"/>
    </source>
</evidence>
<dbReference type="PANTHER" id="PTHR28054:SF1">
    <property type="entry name" value="RNA POLYMERASE I-SPECIFIC TRANSCRIPTION INITIATION FACTOR RRN10"/>
    <property type="match status" value="1"/>
</dbReference>
<dbReference type="Proteomes" id="UP001174934">
    <property type="component" value="Unassembled WGS sequence"/>
</dbReference>
<organism evidence="2 3">
    <name type="scientific">Bombardia bombarda</name>
    <dbReference type="NCBI Taxonomy" id="252184"/>
    <lineage>
        <taxon>Eukaryota</taxon>
        <taxon>Fungi</taxon>
        <taxon>Dikarya</taxon>
        <taxon>Ascomycota</taxon>
        <taxon>Pezizomycotina</taxon>
        <taxon>Sordariomycetes</taxon>
        <taxon>Sordariomycetidae</taxon>
        <taxon>Sordariales</taxon>
        <taxon>Lasiosphaeriaceae</taxon>
        <taxon>Bombardia</taxon>
    </lineage>
</organism>
<dbReference type="InterPro" id="IPR022793">
    <property type="entry name" value="Rrn10"/>
</dbReference>
<evidence type="ECO:0000256" key="1">
    <source>
        <dbReference type="SAM" id="MobiDB-lite"/>
    </source>
</evidence>
<sequence>MAPSSPTPSEPKSPRRDKLPPRRKPRRRGRNVNLYDVIAGRVTLNQPLRNPDGTSKPTYLTRNTPLGRYHSKAPSLTDDEVLSRKRCAPPRFEEGEVHITNVDLPDGGRGILPDSDLLTSMLSYSAKFYHVMARRVAGRQGRSVVDEKSMDGSALMALGILLEEAGREALGRRGDLVFTEGLGVREGDDDGGRWMDGRYVGGWWRRGRWRLRLGRGRRFEGGDAEDGDGDERPKAKRRKVVKAKKLRRRMRKRVKGFGRLRYHQLEAITAAAVVACQSCHVVRGLTARHTRDGSGLSREG</sequence>
<feature type="region of interest" description="Disordered" evidence="1">
    <location>
        <begin position="45"/>
        <end position="73"/>
    </location>
</feature>
<protein>
    <submittedName>
        <fullName evidence="2">Uncharacterized protein</fullName>
    </submittedName>
</protein>
<dbReference type="EMBL" id="JAULSR010000006">
    <property type="protein sequence ID" value="KAK0616038.1"/>
    <property type="molecule type" value="Genomic_DNA"/>
</dbReference>
<feature type="region of interest" description="Disordered" evidence="1">
    <location>
        <begin position="222"/>
        <end position="243"/>
    </location>
</feature>